<protein>
    <submittedName>
        <fullName evidence="2">Uncharacterized protein</fullName>
    </submittedName>
</protein>
<evidence type="ECO:0000313" key="2">
    <source>
        <dbReference type="EMBL" id="KAF2217476.1"/>
    </source>
</evidence>
<gene>
    <name evidence="2" type="ORF">CERZMDRAFT_92121</name>
</gene>
<dbReference type="AlphaFoldDB" id="A0A6A6FVH7"/>
<name>A0A6A6FVH7_9PEZI</name>
<proteinExistence type="predicted"/>
<sequence length="284" mass="32821">MSNHQGDQRGCPTHHVADEHKYPFAEEKQPRENPSYSNLRSSTNSAYNQVGTPFRRDRLYQQGKPAYHAFSARQAENDAIKHHAMTKSVDQAAAREFRVRHSKEKEQASKLRAHVIPPTAFSRAVVTPRMQRHGDWDLRGVGPRHQPLRTVSEQEYRQPFRTASTREYHQPLRNMSAAKHLYHHRNAAAAPGRRFRLTEVVESAEKPRTGGAKVWNKPLKKSGEDWEREIAEGEARRIRGHGLEQEREITAKDAETLKIRGHGLEQPMVKRRQTWGFKEKGHKM</sequence>
<dbReference type="OrthoDB" id="3649137at2759"/>
<evidence type="ECO:0000313" key="3">
    <source>
        <dbReference type="Proteomes" id="UP000799539"/>
    </source>
</evidence>
<organism evidence="2 3">
    <name type="scientific">Cercospora zeae-maydis SCOH1-5</name>
    <dbReference type="NCBI Taxonomy" id="717836"/>
    <lineage>
        <taxon>Eukaryota</taxon>
        <taxon>Fungi</taxon>
        <taxon>Dikarya</taxon>
        <taxon>Ascomycota</taxon>
        <taxon>Pezizomycotina</taxon>
        <taxon>Dothideomycetes</taxon>
        <taxon>Dothideomycetidae</taxon>
        <taxon>Mycosphaerellales</taxon>
        <taxon>Mycosphaerellaceae</taxon>
        <taxon>Cercospora</taxon>
    </lineage>
</organism>
<feature type="compositionally biased region" description="Polar residues" evidence="1">
    <location>
        <begin position="32"/>
        <end position="49"/>
    </location>
</feature>
<evidence type="ECO:0000256" key="1">
    <source>
        <dbReference type="SAM" id="MobiDB-lite"/>
    </source>
</evidence>
<accession>A0A6A6FVH7</accession>
<dbReference type="Proteomes" id="UP000799539">
    <property type="component" value="Unassembled WGS sequence"/>
</dbReference>
<feature type="region of interest" description="Disordered" evidence="1">
    <location>
        <begin position="263"/>
        <end position="284"/>
    </location>
</feature>
<dbReference type="EMBL" id="ML992662">
    <property type="protein sequence ID" value="KAF2217476.1"/>
    <property type="molecule type" value="Genomic_DNA"/>
</dbReference>
<feature type="compositionally biased region" description="Basic and acidic residues" evidence="1">
    <location>
        <begin position="15"/>
        <end position="31"/>
    </location>
</feature>
<keyword evidence="3" id="KW-1185">Reference proteome</keyword>
<feature type="region of interest" description="Disordered" evidence="1">
    <location>
        <begin position="1"/>
        <end position="49"/>
    </location>
</feature>
<reference evidence="2" key="1">
    <citation type="journal article" date="2020" name="Stud. Mycol.">
        <title>101 Dothideomycetes genomes: a test case for predicting lifestyles and emergence of pathogens.</title>
        <authorList>
            <person name="Haridas S."/>
            <person name="Albert R."/>
            <person name="Binder M."/>
            <person name="Bloem J."/>
            <person name="Labutti K."/>
            <person name="Salamov A."/>
            <person name="Andreopoulos B."/>
            <person name="Baker S."/>
            <person name="Barry K."/>
            <person name="Bills G."/>
            <person name="Bluhm B."/>
            <person name="Cannon C."/>
            <person name="Castanera R."/>
            <person name="Culley D."/>
            <person name="Daum C."/>
            <person name="Ezra D."/>
            <person name="Gonzalez J."/>
            <person name="Henrissat B."/>
            <person name="Kuo A."/>
            <person name="Liang C."/>
            <person name="Lipzen A."/>
            <person name="Lutzoni F."/>
            <person name="Magnuson J."/>
            <person name="Mondo S."/>
            <person name="Nolan M."/>
            <person name="Ohm R."/>
            <person name="Pangilinan J."/>
            <person name="Park H.-J."/>
            <person name="Ramirez L."/>
            <person name="Alfaro M."/>
            <person name="Sun H."/>
            <person name="Tritt A."/>
            <person name="Yoshinaga Y."/>
            <person name="Zwiers L.-H."/>
            <person name="Turgeon B."/>
            <person name="Goodwin S."/>
            <person name="Spatafora J."/>
            <person name="Crous P."/>
            <person name="Grigoriev I."/>
        </authorList>
    </citation>
    <scope>NUCLEOTIDE SEQUENCE</scope>
    <source>
        <strain evidence="2">SCOH1-5</strain>
    </source>
</reference>